<protein>
    <recommendedName>
        <fullName evidence="4">Lipoprotein</fullName>
    </recommendedName>
</protein>
<organism evidence="2 3">
    <name type="scientific">Cytobacillus spartinae</name>
    <dbReference type="NCBI Taxonomy" id="3299023"/>
    <lineage>
        <taxon>Bacteria</taxon>
        <taxon>Bacillati</taxon>
        <taxon>Bacillota</taxon>
        <taxon>Bacilli</taxon>
        <taxon>Bacillales</taxon>
        <taxon>Bacillaceae</taxon>
        <taxon>Cytobacillus</taxon>
    </lineage>
</organism>
<keyword evidence="3" id="KW-1185">Reference proteome</keyword>
<evidence type="ECO:0008006" key="4">
    <source>
        <dbReference type="Google" id="ProtNLM"/>
    </source>
</evidence>
<evidence type="ECO:0000313" key="3">
    <source>
        <dbReference type="Proteomes" id="UP001601059"/>
    </source>
</evidence>
<proteinExistence type="predicted"/>
<gene>
    <name evidence="2" type="ORF">ACFYKX_03220</name>
</gene>
<evidence type="ECO:0000256" key="1">
    <source>
        <dbReference type="SAM" id="SignalP"/>
    </source>
</evidence>
<dbReference type="EMBL" id="JBIACK010000001">
    <property type="protein sequence ID" value="MFE8699631.1"/>
    <property type="molecule type" value="Genomic_DNA"/>
</dbReference>
<feature type="chain" id="PRO_5046048252" description="Lipoprotein" evidence="1">
    <location>
        <begin position="24"/>
        <end position="181"/>
    </location>
</feature>
<reference evidence="2 3" key="1">
    <citation type="submission" date="2024-08" db="EMBL/GenBank/DDBJ databases">
        <title>Two novel Cytobacillus novel species.</title>
        <authorList>
            <person name="Liu G."/>
        </authorList>
    </citation>
    <scope>NUCLEOTIDE SEQUENCE [LARGE SCALE GENOMIC DNA]</scope>
    <source>
        <strain evidence="2 3">FJAT-54145</strain>
    </source>
</reference>
<dbReference type="RefSeq" id="WP_389357991.1">
    <property type="nucleotide sequence ID" value="NZ_JBIACK010000001.1"/>
</dbReference>
<evidence type="ECO:0000313" key="2">
    <source>
        <dbReference type="EMBL" id="MFE8699631.1"/>
    </source>
</evidence>
<dbReference type="Proteomes" id="UP001601059">
    <property type="component" value="Unassembled WGS sequence"/>
</dbReference>
<accession>A0ABW6K623</accession>
<keyword evidence="1" id="KW-0732">Signal</keyword>
<feature type="signal peptide" evidence="1">
    <location>
        <begin position="1"/>
        <end position="23"/>
    </location>
</feature>
<comment type="caution">
    <text evidence="2">The sequence shown here is derived from an EMBL/GenBank/DDBJ whole genome shotgun (WGS) entry which is preliminary data.</text>
</comment>
<sequence>MKSIRALFLFALMLALLASCQQAGKQEIQEKEVKTSDTEGLETDNDDPEVSIKAKEIESYPISLYDQVEFDIDGDGEPENIEMYVNAEQDGEGKYLWDDGQDWLLVVKDGDKTYPLFEGWVQIGKLSFWLIESGETPMLILLKTGTAEFTLQTFTFEEKTQGFIQRTHFNPENVNFWYGTK</sequence>
<name>A0ABW6K623_9BACI</name>
<dbReference type="PROSITE" id="PS51257">
    <property type="entry name" value="PROKAR_LIPOPROTEIN"/>
    <property type="match status" value="1"/>
</dbReference>